<accession>A0A9Q3F7Z7</accession>
<proteinExistence type="predicted"/>
<gene>
    <name evidence="2" type="ORF">O181_071602</name>
</gene>
<reference evidence="2" key="1">
    <citation type="submission" date="2021-03" db="EMBL/GenBank/DDBJ databases">
        <title>Draft genome sequence of rust myrtle Austropuccinia psidii MF-1, a brazilian biotype.</title>
        <authorList>
            <person name="Quecine M.C."/>
            <person name="Pachon D.M.R."/>
            <person name="Bonatelli M.L."/>
            <person name="Correr F.H."/>
            <person name="Franceschini L.M."/>
            <person name="Leite T.F."/>
            <person name="Margarido G.R.A."/>
            <person name="Almeida C.A."/>
            <person name="Ferrarezi J.A."/>
            <person name="Labate C.A."/>
        </authorList>
    </citation>
    <scope>NUCLEOTIDE SEQUENCE</scope>
    <source>
        <strain evidence="2">MF-1</strain>
    </source>
</reference>
<dbReference type="EMBL" id="AVOT02037217">
    <property type="protein sequence ID" value="MBW0531887.1"/>
    <property type="molecule type" value="Genomic_DNA"/>
</dbReference>
<protein>
    <submittedName>
        <fullName evidence="2">Uncharacterized protein</fullName>
    </submittedName>
</protein>
<dbReference type="AlphaFoldDB" id="A0A9Q3F7Z7"/>
<evidence type="ECO:0000313" key="3">
    <source>
        <dbReference type="Proteomes" id="UP000765509"/>
    </source>
</evidence>
<feature type="region of interest" description="Disordered" evidence="1">
    <location>
        <begin position="1"/>
        <end position="24"/>
    </location>
</feature>
<comment type="caution">
    <text evidence="2">The sequence shown here is derived from an EMBL/GenBank/DDBJ whole genome shotgun (WGS) entry which is preliminary data.</text>
</comment>
<dbReference type="Proteomes" id="UP000765509">
    <property type="component" value="Unassembled WGS sequence"/>
</dbReference>
<sequence>MPKGNQSAHTVSSPEETIGPQDNSESDTYYLPIKVFIANNQERSQKIYLDSGCGQSVINNLSLLKDPKPQNMSVKTFGSNAQITHHGTLNFFGFDIFPVSYDPQGLVSLIFVSQLIDHGLKPIYKNDVCLIKSSSSIVATFQQDGNLYSTQSPTNVAWYSSPRVTKDWHSLYGHPNDEYSRHILPQNNVNQ</sequence>
<evidence type="ECO:0000313" key="2">
    <source>
        <dbReference type="EMBL" id="MBW0531887.1"/>
    </source>
</evidence>
<keyword evidence="3" id="KW-1185">Reference proteome</keyword>
<name>A0A9Q3F7Z7_9BASI</name>
<dbReference type="OrthoDB" id="2506384at2759"/>
<organism evidence="2 3">
    <name type="scientific">Austropuccinia psidii MF-1</name>
    <dbReference type="NCBI Taxonomy" id="1389203"/>
    <lineage>
        <taxon>Eukaryota</taxon>
        <taxon>Fungi</taxon>
        <taxon>Dikarya</taxon>
        <taxon>Basidiomycota</taxon>
        <taxon>Pucciniomycotina</taxon>
        <taxon>Pucciniomycetes</taxon>
        <taxon>Pucciniales</taxon>
        <taxon>Sphaerophragmiaceae</taxon>
        <taxon>Austropuccinia</taxon>
    </lineage>
</organism>
<evidence type="ECO:0000256" key="1">
    <source>
        <dbReference type="SAM" id="MobiDB-lite"/>
    </source>
</evidence>